<dbReference type="InterPro" id="IPR039532">
    <property type="entry name" value="TetR_C_Firmicutes"/>
</dbReference>
<dbReference type="PROSITE" id="PS50977">
    <property type="entry name" value="HTH_TETR_2"/>
    <property type="match status" value="1"/>
</dbReference>
<dbReference type="SUPFAM" id="SSF46689">
    <property type="entry name" value="Homeodomain-like"/>
    <property type="match status" value="1"/>
</dbReference>
<accession>A0A1A5YLN6</accession>
<dbReference type="Proteomes" id="UP000092024">
    <property type="component" value="Unassembled WGS sequence"/>
</dbReference>
<dbReference type="EMBL" id="LYPA01000046">
    <property type="protein sequence ID" value="OBR66546.1"/>
    <property type="molecule type" value="Genomic_DNA"/>
</dbReference>
<evidence type="ECO:0000313" key="4">
    <source>
        <dbReference type="EMBL" id="OBR66546.1"/>
    </source>
</evidence>
<feature type="domain" description="HTH tetR-type" evidence="3">
    <location>
        <begin position="7"/>
        <end position="67"/>
    </location>
</feature>
<dbReference type="PANTHER" id="PTHR43479">
    <property type="entry name" value="ACREF/ENVCD OPERON REPRESSOR-RELATED"/>
    <property type="match status" value="1"/>
</dbReference>
<evidence type="ECO:0000256" key="1">
    <source>
        <dbReference type="ARBA" id="ARBA00023125"/>
    </source>
</evidence>
<gene>
    <name evidence="4" type="ORF">A7K91_03640</name>
</gene>
<dbReference type="Gene3D" id="1.10.357.10">
    <property type="entry name" value="Tetracycline Repressor, domain 2"/>
    <property type="match status" value="1"/>
</dbReference>
<evidence type="ECO:0000256" key="2">
    <source>
        <dbReference type="PROSITE-ProRule" id="PRU00335"/>
    </source>
</evidence>
<feature type="DNA-binding region" description="H-T-H motif" evidence="2">
    <location>
        <begin position="30"/>
        <end position="49"/>
    </location>
</feature>
<dbReference type="RefSeq" id="WP_068681827.1">
    <property type="nucleotide sequence ID" value="NZ_LYPA01000046.1"/>
</dbReference>
<dbReference type="InterPro" id="IPR001647">
    <property type="entry name" value="HTH_TetR"/>
</dbReference>
<organism evidence="4 5">
    <name type="scientific">Paenibacillus oryzae</name>
    <dbReference type="NCBI Taxonomy" id="1844972"/>
    <lineage>
        <taxon>Bacteria</taxon>
        <taxon>Bacillati</taxon>
        <taxon>Bacillota</taxon>
        <taxon>Bacilli</taxon>
        <taxon>Bacillales</taxon>
        <taxon>Paenibacillaceae</taxon>
        <taxon>Paenibacillus</taxon>
    </lineage>
</organism>
<dbReference type="InterPro" id="IPR009057">
    <property type="entry name" value="Homeodomain-like_sf"/>
</dbReference>
<proteinExistence type="predicted"/>
<dbReference type="GO" id="GO:0003677">
    <property type="term" value="F:DNA binding"/>
    <property type="evidence" value="ECO:0007669"/>
    <property type="project" value="UniProtKB-UniRule"/>
</dbReference>
<comment type="caution">
    <text evidence="4">The sequence shown here is derived from an EMBL/GenBank/DDBJ whole genome shotgun (WGS) entry which is preliminary data.</text>
</comment>
<dbReference type="Pfam" id="PF14278">
    <property type="entry name" value="TetR_C_8"/>
    <property type="match status" value="1"/>
</dbReference>
<reference evidence="4 5" key="1">
    <citation type="submission" date="2016-05" db="EMBL/GenBank/DDBJ databases">
        <title>Paenibacillus oryzae. sp. nov., isolated from the rice root.</title>
        <authorList>
            <person name="Zhang J."/>
            <person name="Zhang X."/>
        </authorList>
    </citation>
    <scope>NUCLEOTIDE SEQUENCE [LARGE SCALE GENOMIC DNA]</scope>
    <source>
        <strain evidence="4 5">1DrF-4</strain>
    </source>
</reference>
<protein>
    <recommendedName>
        <fullName evidence="3">HTH tetR-type domain-containing protein</fullName>
    </recommendedName>
</protein>
<dbReference type="InterPro" id="IPR050624">
    <property type="entry name" value="HTH-type_Tx_Regulator"/>
</dbReference>
<sequence length="182" mass="21230">MKDRRTEKTKRAIVKTFLELLEQKPHSRITVAEISRGADLGRGTFYLHYRDVYDLFAQLENELMSDLEALYDASYPCYKIENLLKLSDDITEYMENNRELFIRLYFNGQEGGGLQKVKRFFVEKMVNENSGENSTYSQTEAIFLVAGIMGVLESWIGEGMEEPRHLVAQSLYDVLVRMDFER</sequence>
<dbReference type="AlphaFoldDB" id="A0A1A5YLN6"/>
<dbReference type="STRING" id="1844972.A7K91_03640"/>
<keyword evidence="1 2" id="KW-0238">DNA-binding</keyword>
<name>A0A1A5YLN6_9BACL</name>
<dbReference type="PANTHER" id="PTHR43479:SF7">
    <property type="entry name" value="TETR-FAMILY TRANSCRIPTIONAL REGULATOR"/>
    <property type="match status" value="1"/>
</dbReference>
<evidence type="ECO:0000313" key="5">
    <source>
        <dbReference type="Proteomes" id="UP000092024"/>
    </source>
</evidence>
<evidence type="ECO:0000259" key="3">
    <source>
        <dbReference type="PROSITE" id="PS50977"/>
    </source>
</evidence>
<dbReference type="OrthoDB" id="9810250at2"/>
<keyword evidence="5" id="KW-1185">Reference proteome</keyword>